<dbReference type="Gene3D" id="3.40.640.10">
    <property type="entry name" value="Type I PLP-dependent aspartate aminotransferase-like (Major domain)"/>
    <property type="match status" value="1"/>
</dbReference>
<dbReference type="Proteomes" id="UP000540056">
    <property type="component" value="Unassembled WGS sequence"/>
</dbReference>
<organism evidence="2 3">
    <name type="scientific">Aerococcus urinaeequi</name>
    <dbReference type="NCBI Taxonomy" id="51665"/>
    <lineage>
        <taxon>Bacteria</taxon>
        <taxon>Bacillati</taxon>
        <taxon>Bacillota</taxon>
        <taxon>Bacilli</taxon>
        <taxon>Lactobacillales</taxon>
        <taxon>Aerococcaceae</taxon>
        <taxon>Aerococcus</taxon>
    </lineage>
</organism>
<keyword evidence="1" id="KW-0663">Pyridoxal phosphate</keyword>
<keyword evidence="2" id="KW-0808">Transferase</keyword>
<keyword evidence="3" id="KW-1185">Reference proteome</keyword>
<evidence type="ECO:0000313" key="2">
    <source>
        <dbReference type="EMBL" id="MBA5746952.1"/>
    </source>
</evidence>
<proteinExistence type="inferred from homology"/>
<comment type="similarity">
    <text evidence="1">Belongs to the DegT/DnrJ/EryC1 family.</text>
</comment>
<dbReference type="InterPro" id="IPR015422">
    <property type="entry name" value="PyrdxlP-dep_Trfase_small"/>
</dbReference>
<dbReference type="InterPro" id="IPR000653">
    <property type="entry name" value="DegT/StrS_aminotransferase"/>
</dbReference>
<dbReference type="GO" id="GO:0008483">
    <property type="term" value="F:transaminase activity"/>
    <property type="evidence" value="ECO:0007669"/>
    <property type="project" value="UniProtKB-KW"/>
</dbReference>
<accession>A0ABR5ZYX9</accession>
<protein>
    <submittedName>
        <fullName evidence="2">DegT/DnrJ/EryC1/StrS family aminotransferase</fullName>
    </submittedName>
</protein>
<gene>
    <name evidence="2" type="ORF">H3232_07110</name>
</gene>
<dbReference type="RefSeq" id="WP_182023505.1">
    <property type="nucleotide sequence ID" value="NZ_JACGAM010000012.1"/>
</dbReference>
<keyword evidence="2" id="KW-0032">Aminotransferase</keyword>
<dbReference type="PIRSF" id="PIRSF000390">
    <property type="entry name" value="PLP_StrS"/>
    <property type="match status" value="1"/>
</dbReference>
<dbReference type="Gene3D" id="3.90.1150.10">
    <property type="entry name" value="Aspartate Aminotransferase, domain 1"/>
    <property type="match status" value="1"/>
</dbReference>
<dbReference type="SUPFAM" id="SSF53383">
    <property type="entry name" value="PLP-dependent transferases"/>
    <property type="match status" value="1"/>
</dbReference>
<dbReference type="EMBL" id="JACGAN010000011">
    <property type="protein sequence ID" value="MBA5746952.1"/>
    <property type="molecule type" value="Genomic_DNA"/>
</dbReference>
<evidence type="ECO:0000256" key="1">
    <source>
        <dbReference type="RuleBase" id="RU004508"/>
    </source>
</evidence>
<sequence length="369" mass="41280">MSERILLSSPHMSDEGFEREFVKEAFDTNWIAPLGHNVNEFENELSKMVGIDNALALDSGTSAIHLALKAAGVGEGDIVFCQTLTFSATANPIRYEKAIPVFIDSERDTWNMDPELLELAFEKYTPKAVVVVHLYGVSSKIDQIKEICDKHGVALIEDAAESLGTIYKGQWTGTFGDYGIYSFNGNKIITTSGGGMLVSNNKEGIDRARYWATQAREQALHYEHKDIGYNYRLSNVCAGIGRGQLKVLADRVDTKRAIYNKYAEGFKDNDAITMVPDHDYETSNHWLSAFTVDPQVITPIEIIDALAKENIESRPVWKPMHMQPVFEEYDFIGGNVAQSLYENGVCLPSDSKMTNEQQQRVIEIIKGVF</sequence>
<dbReference type="PANTHER" id="PTHR30244">
    <property type="entry name" value="TRANSAMINASE"/>
    <property type="match status" value="1"/>
</dbReference>
<dbReference type="PANTHER" id="PTHR30244:SF34">
    <property type="entry name" value="DTDP-4-AMINO-4,6-DIDEOXYGALACTOSE TRANSAMINASE"/>
    <property type="match status" value="1"/>
</dbReference>
<dbReference type="Pfam" id="PF01041">
    <property type="entry name" value="DegT_DnrJ_EryC1"/>
    <property type="match status" value="1"/>
</dbReference>
<name>A0ABR5ZYX9_9LACT</name>
<reference evidence="2 3" key="1">
    <citation type="submission" date="2020-07" db="EMBL/GenBank/DDBJ databases">
        <title>Draft Genome Sequences of Lactobacillales Isolated from the International Space Station.</title>
        <authorList>
            <person name="Bharadwaj A.R."/>
            <person name="Singh N.K."/>
            <person name="Wood J.M."/>
            <person name="Debieu M."/>
            <person name="O'Hara N.B."/>
            <person name="Karouia F."/>
            <person name="Mason C.E."/>
            <person name="Venkateswaran K."/>
        </authorList>
    </citation>
    <scope>NUCLEOTIDE SEQUENCE [LARGE SCALE GENOMIC DNA]</scope>
    <source>
        <strain evidence="2 3">151250015-1-258-55</strain>
    </source>
</reference>
<dbReference type="InterPro" id="IPR015421">
    <property type="entry name" value="PyrdxlP-dep_Trfase_major"/>
</dbReference>
<dbReference type="InterPro" id="IPR015424">
    <property type="entry name" value="PyrdxlP-dep_Trfase"/>
</dbReference>
<evidence type="ECO:0000313" key="3">
    <source>
        <dbReference type="Proteomes" id="UP000540056"/>
    </source>
</evidence>
<comment type="caution">
    <text evidence="2">The sequence shown here is derived from an EMBL/GenBank/DDBJ whole genome shotgun (WGS) entry which is preliminary data.</text>
</comment>
<dbReference type="CDD" id="cd00616">
    <property type="entry name" value="AHBA_syn"/>
    <property type="match status" value="1"/>
</dbReference>